<feature type="active site" description="Proton donor/acceptor" evidence="7">
    <location>
        <position position="375"/>
    </location>
</feature>
<feature type="compositionally biased region" description="Low complexity" evidence="8">
    <location>
        <begin position="494"/>
        <end position="511"/>
    </location>
</feature>
<dbReference type="RefSeq" id="WP_238236212.1">
    <property type="nucleotide sequence ID" value="NZ_BPQQ01000037.1"/>
</dbReference>
<comment type="similarity">
    <text evidence="2">Belongs to the YkuD family.</text>
</comment>
<gene>
    <name evidence="11" type="ORF">GMJLKIPL_3277</name>
</gene>
<keyword evidence="5 7" id="KW-0573">Peptidoglycan synthesis</keyword>
<reference evidence="11" key="2">
    <citation type="submission" date="2021-08" db="EMBL/GenBank/DDBJ databases">
        <authorList>
            <person name="Tani A."/>
            <person name="Ola A."/>
            <person name="Ogura Y."/>
            <person name="Katsura K."/>
            <person name="Hayashi T."/>
        </authorList>
    </citation>
    <scope>NUCLEOTIDE SEQUENCE</scope>
    <source>
        <strain evidence="11">DSM 17168</strain>
    </source>
</reference>
<comment type="caution">
    <text evidence="11">The sequence shown here is derived from an EMBL/GenBank/DDBJ whole genome shotgun (WGS) entry which is preliminary data.</text>
</comment>
<dbReference type="Gene3D" id="2.40.440.10">
    <property type="entry name" value="L,D-transpeptidase catalytic domain-like"/>
    <property type="match status" value="1"/>
</dbReference>
<feature type="compositionally biased region" description="Pro residues" evidence="8">
    <location>
        <begin position="79"/>
        <end position="90"/>
    </location>
</feature>
<keyword evidence="9" id="KW-0732">Signal</keyword>
<evidence type="ECO:0000256" key="6">
    <source>
        <dbReference type="ARBA" id="ARBA00023316"/>
    </source>
</evidence>
<feature type="domain" description="L,D-TPase catalytic" evidence="10">
    <location>
        <begin position="245"/>
        <end position="421"/>
    </location>
</feature>
<evidence type="ECO:0000256" key="4">
    <source>
        <dbReference type="ARBA" id="ARBA00022960"/>
    </source>
</evidence>
<keyword evidence="6 7" id="KW-0961">Cell wall biogenesis/degradation</keyword>
<evidence type="ECO:0000256" key="2">
    <source>
        <dbReference type="ARBA" id="ARBA00005992"/>
    </source>
</evidence>
<reference evidence="11" key="1">
    <citation type="journal article" date="2021" name="Front. Microbiol.">
        <title>Comprehensive Comparative Genomics and Phenotyping of Methylobacterium Species.</title>
        <authorList>
            <person name="Alessa O."/>
            <person name="Ogura Y."/>
            <person name="Fujitani Y."/>
            <person name="Takami H."/>
            <person name="Hayashi T."/>
            <person name="Sahin N."/>
            <person name="Tani A."/>
        </authorList>
    </citation>
    <scope>NUCLEOTIDE SEQUENCE</scope>
    <source>
        <strain evidence="11">DSM 17168</strain>
    </source>
</reference>
<keyword evidence="12" id="KW-1185">Reference proteome</keyword>
<feature type="region of interest" description="Disordered" evidence="8">
    <location>
        <begin position="41"/>
        <end position="101"/>
    </location>
</feature>
<dbReference type="PANTHER" id="PTHR41533">
    <property type="entry name" value="L,D-TRANSPEPTIDASE HI_1667-RELATED"/>
    <property type="match status" value="1"/>
</dbReference>
<feature type="signal peptide" evidence="9">
    <location>
        <begin position="1"/>
        <end position="32"/>
    </location>
</feature>
<feature type="region of interest" description="Disordered" evidence="8">
    <location>
        <begin position="475"/>
        <end position="551"/>
    </location>
</feature>
<proteinExistence type="inferred from homology"/>
<evidence type="ECO:0000259" key="10">
    <source>
        <dbReference type="PROSITE" id="PS52029"/>
    </source>
</evidence>
<evidence type="ECO:0000256" key="3">
    <source>
        <dbReference type="ARBA" id="ARBA00022679"/>
    </source>
</evidence>
<feature type="compositionally biased region" description="Basic and acidic residues" evidence="8">
    <location>
        <begin position="538"/>
        <end position="551"/>
    </location>
</feature>
<dbReference type="SUPFAM" id="SSF47090">
    <property type="entry name" value="PGBD-like"/>
    <property type="match status" value="1"/>
</dbReference>
<sequence>MVLRQVAFPSGPRAPALSAAVALWLLTAAASAETVPVPQAPVSAAAAPADAPRPTEPAKPEQAKTEPGKTEPVKTEPGKPTPTPPAPPTAEPAEPSPAKRVSRELPPVVLARISQDPTPTLAPSTFLDTLRMADRYQAIVQAGGWPGVPATLSLKPGERHPAVPVLRRHLTLTEDLGPDAPASDQMDEALVAALRRYQVRHGLPDTGLLGPMTVKALNVPAATRQRQLAASAARLMGSRFAFGERYVVANIPSATVEAVERGAVARRYVAVVGKPDRASPAVETRITNVNFNPTWTVPVSLIKKDIIPHMRKDPGYLAKMHIRMLDGQGNEVQPTAIDWSTEKAVNYTLRQDPGFDNSLGQVRIDMPNRHAVYMHDTPSKGLFSRTARFHSSGCVRVAEVKGLVAWLLEGTPGPGGPGTVWGPIEIETGIATGERRDIKLVKPVPVAFVYLTGYATPDGRAHFRDDVYGLDAEAPAKASPDVPTTASIGPRAPAPAVKPAAAAGASALVGKAAKDSRPADIKPPVAEAKPAPPASAPKPERVLRPEASPRT</sequence>
<feature type="compositionally biased region" description="Low complexity" evidence="8">
    <location>
        <begin position="41"/>
        <end position="52"/>
    </location>
</feature>
<evidence type="ECO:0000256" key="5">
    <source>
        <dbReference type="ARBA" id="ARBA00022984"/>
    </source>
</evidence>
<dbReference type="PANTHER" id="PTHR41533:SF1">
    <property type="entry name" value="L,D-TRANSPEPTIDASE YCBB-RELATED"/>
    <property type="match status" value="1"/>
</dbReference>
<organism evidence="11 12">
    <name type="scientific">Methylobacterium isbiliense</name>
    <dbReference type="NCBI Taxonomy" id="315478"/>
    <lineage>
        <taxon>Bacteria</taxon>
        <taxon>Pseudomonadati</taxon>
        <taxon>Pseudomonadota</taxon>
        <taxon>Alphaproteobacteria</taxon>
        <taxon>Hyphomicrobiales</taxon>
        <taxon>Methylobacteriaceae</taxon>
        <taxon>Methylobacterium</taxon>
    </lineage>
</organism>
<dbReference type="InterPro" id="IPR036365">
    <property type="entry name" value="PGBD-like_sf"/>
</dbReference>
<keyword evidence="3" id="KW-0808">Transferase</keyword>
<dbReference type="Proteomes" id="UP001055153">
    <property type="component" value="Unassembled WGS sequence"/>
</dbReference>
<dbReference type="InterPro" id="IPR005490">
    <property type="entry name" value="LD_TPept_cat_dom"/>
</dbReference>
<accession>A0ABQ4SDP9</accession>
<name>A0ABQ4SDP9_9HYPH</name>
<dbReference type="PROSITE" id="PS52029">
    <property type="entry name" value="LD_TPASE"/>
    <property type="match status" value="1"/>
</dbReference>
<feature type="chain" id="PRO_5045868449" description="L,D-TPase catalytic domain-containing protein" evidence="9">
    <location>
        <begin position="33"/>
        <end position="551"/>
    </location>
</feature>
<evidence type="ECO:0000256" key="7">
    <source>
        <dbReference type="PROSITE-ProRule" id="PRU01373"/>
    </source>
</evidence>
<evidence type="ECO:0000256" key="9">
    <source>
        <dbReference type="SAM" id="SignalP"/>
    </source>
</evidence>
<dbReference type="CDD" id="cd16913">
    <property type="entry name" value="YkuD_like"/>
    <property type="match status" value="1"/>
</dbReference>
<dbReference type="InterPro" id="IPR002477">
    <property type="entry name" value="Peptidoglycan-bd-like"/>
</dbReference>
<dbReference type="InterPro" id="IPR052905">
    <property type="entry name" value="LD-transpeptidase_YkuD-like"/>
</dbReference>
<feature type="active site" description="Nucleophile" evidence="7">
    <location>
        <position position="394"/>
    </location>
</feature>
<dbReference type="Pfam" id="PF01471">
    <property type="entry name" value="PG_binding_1"/>
    <property type="match status" value="1"/>
</dbReference>
<dbReference type="EMBL" id="BPQQ01000037">
    <property type="protein sequence ID" value="GJE01347.1"/>
    <property type="molecule type" value="Genomic_DNA"/>
</dbReference>
<evidence type="ECO:0000313" key="11">
    <source>
        <dbReference type="EMBL" id="GJE01347.1"/>
    </source>
</evidence>
<protein>
    <recommendedName>
        <fullName evidence="10">L,D-TPase catalytic domain-containing protein</fullName>
    </recommendedName>
</protein>
<dbReference type="InterPro" id="IPR036366">
    <property type="entry name" value="PGBDSf"/>
</dbReference>
<dbReference type="SUPFAM" id="SSF141523">
    <property type="entry name" value="L,D-transpeptidase catalytic domain-like"/>
    <property type="match status" value="1"/>
</dbReference>
<dbReference type="Gene3D" id="1.10.101.10">
    <property type="entry name" value="PGBD-like superfamily/PGBD"/>
    <property type="match status" value="1"/>
</dbReference>
<dbReference type="Pfam" id="PF03734">
    <property type="entry name" value="YkuD"/>
    <property type="match status" value="1"/>
</dbReference>
<evidence type="ECO:0000256" key="8">
    <source>
        <dbReference type="SAM" id="MobiDB-lite"/>
    </source>
</evidence>
<dbReference type="InterPro" id="IPR038063">
    <property type="entry name" value="Transpep_catalytic_dom"/>
</dbReference>
<keyword evidence="4 7" id="KW-0133">Cell shape</keyword>
<evidence type="ECO:0000313" key="12">
    <source>
        <dbReference type="Proteomes" id="UP001055153"/>
    </source>
</evidence>
<comment type="pathway">
    <text evidence="1 7">Cell wall biogenesis; peptidoglycan biosynthesis.</text>
</comment>
<evidence type="ECO:0000256" key="1">
    <source>
        <dbReference type="ARBA" id="ARBA00004752"/>
    </source>
</evidence>
<feature type="compositionally biased region" description="Basic and acidic residues" evidence="8">
    <location>
        <begin position="56"/>
        <end position="77"/>
    </location>
</feature>